<evidence type="ECO:0000256" key="5">
    <source>
        <dbReference type="ARBA" id="ARBA00022989"/>
    </source>
</evidence>
<feature type="transmembrane region" description="Helical" evidence="9">
    <location>
        <begin position="227"/>
        <end position="248"/>
    </location>
</feature>
<sequence>MPIDSGNTAWVLASAAMVLLMTPGLALFYGGLTRAKSVVNMMMKSLAALGIVSVSWVLVGYSLAFTEGNPVVGGLSEFGLRGVVHTVSDAGLPDIAFAGFQLMFAVITVALISGAVADRMRFQAWLVFTAVWSVVVYFPVAHWVWGGGFIGAEGLGALDFAGGTAVHVNAGAAALALAVVIGRRIGWPGGQTFTPHNLPLVMLGTGLLWFGWFGFNAGSQLAADGVAGLAVLNTQVATGAAILGWLLVERLRGNRPSVLGACSGAVAGLVAVTPACAYVEPLGAVALGLVAGAVCPLAVALKHRLGYDDSLDVVGIHLVAGALGSVLIGLFATPDLAGRAGLFYGGGLGLLGVQAAAVALVGGFSFGVALVIGLALRYTVGIRVSPEVELAGIDSGEHAESAYDLPLNGTGTDVAGRARGPALVD</sequence>
<protein>
    <recommendedName>
        <fullName evidence="8 9">Ammonium transporter</fullName>
    </recommendedName>
</protein>
<dbReference type="OrthoDB" id="9814202at2"/>
<evidence type="ECO:0000256" key="6">
    <source>
        <dbReference type="ARBA" id="ARBA00023136"/>
    </source>
</evidence>
<feature type="domain" description="Ammonium transporter AmtB-like" evidence="10">
    <location>
        <begin position="9"/>
        <end position="403"/>
    </location>
</feature>
<evidence type="ECO:0000256" key="7">
    <source>
        <dbReference type="ARBA" id="ARBA00023177"/>
    </source>
</evidence>
<dbReference type="RefSeq" id="WP_147132528.1">
    <property type="nucleotide sequence ID" value="NZ_BAABIJ010000001.1"/>
</dbReference>
<feature type="transmembrane region" description="Helical" evidence="9">
    <location>
        <begin position="165"/>
        <end position="186"/>
    </location>
</feature>
<evidence type="ECO:0000256" key="3">
    <source>
        <dbReference type="ARBA" id="ARBA00022448"/>
    </source>
</evidence>
<dbReference type="GO" id="GO:0005886">
    <property type="term" value="C:plasma membrane"/>
    <property type="evidence" value="ECO:0007669"/>
    <property type="project" value="UniProtKB-SubCell"/>
</dbReference>
<feature type="transmembrane region" description="Helical" evidence="9">
    <location>
        <begin position="353"/>
        <end position="376"/>
    </location>
</feature>
<comment type="similarity">
    <text evidence="2 9">Belongs to the ammonia transporter channel (TC 1.A.11.2) family.</text>
</comment>
<dbReference type="PRINTS" id="PR00342">
    <property type="entry name" value="RHESUSRHD"/>
</dbReference>
<evidence type="ECO:0000259" key="10">
    <source>
        <dbReference type="Pfam" id="PF00909"/>
    </source>
</evidence>
<feature type="transmembrane region" description="Helical" evidence="9">
    <location>
        <begin position="198"/>
        <end position="215"/>
    </location>
</feature>
<keyword evidence="7 9" id="KW-0924">Ammonia transport</keyword>
<dbReference type="GO" id="GO:0008519">
    <property type="term" value="F:ammonium channel activity"/>
    <property type="evidence" value="ECO:0007669"/>
    <property type="project" value="InterPro"/>
</dbReference>
<feature type="transmembrane region" description="Helical" evidence="9">
    <location>
        <begin position="257"/>
        <end position="275"/>
    </location>
</feature>
<dbReference type="Proteomes" id="UP000321617">
    <property type="component" value="Unassembled WGS sequence"/>
</dbReference>
<comment type="subcellular location">
    <subcellularLocation>
        <location evidence="9">Cell membrane</location>
        <topology evidence="9">Multi-pass membrane protein</topology>
    </subcellularLocation>
    <subcellularLocation>
        <location evidence="1">Membrane</location>
        <topology evidence="1">Multi-pass membrane protein</topology>
    </subcellularLocation>
</comment>
<feature type="transmembrane region" description="Helical" evidence="9">
    <location>
        <begin position="281"/>
        <end position="301"/>
    </location>
</feature>
<dbReference type="InterPro" id="IPR001905">
    <property type="entry name" value="Ammonium_transpt"/>
</dbReference>
<dbReference type="NCBIfam" id="TIGR00836">
    <property type="entry name" value="amt"/>
    <property type="match status" value="1"/>
</dbReference>
<dbReference type="InterPro" id="IPR018047">
    <property type="entry name" value="Ammonium_transpt_CS"/>
</dbReference>
<dbReference type="Gene3D" id="1.10.3430.10">
    <property type="entry name" value="Ammonium transporter AmtB like domains"/>
    <property type="match status" value="1"/>
</dbReference>
<dbReference type="EMBL" id="VLLL01000005">
    <property type="protein sequence ID" value="TWJ14833.1"/>
    <property type="molecule type" value="Genomic_DNA"/>
</dbReference>
<keyword evidence="3 9" id="KW-0813">Transport</keyword>
<feature type="transmembrane region" description="Helical" evidence="9">
    <location>
        <begin position="124"/>
        <end position="145"/>
    </location>
</feature>
<accession>A0A562VAF3</accession>
<evidence type="ECO:0000256" key="4">
    <source>
        <dbReference type="ARBA" id="ARBA00022692"/>
    </source>
</evidence>
<evidence type="ECO:0000256" key="8">
    <source>
        <dbReference type="ARBA" id="ARBA00050025"/>
    </source>
</evidence>
<evidence type="ECO:0000256" key="2">
    <source>
        <dbReference type="ARBA" id="ARBA00005887"/>
    </source>
</evidence>
<dbReference type="InterPro" id="IPR024041">
    <property type="entry name" value="NH4_transpt_AmtB-like_dom"/>
</dbReference>
<feature type="transmembrane region" description="Helical" evidence="9">
    <location>
        <begin position="313"/>
        <end position="333"/>
    </location>
</feature>
<evidence type="ECO:0000256" key="1">
    <source>
        <dbReference type="ARBA" id="ARBA00004141"/>
    </source>
</evidence>
<keyword evidence="12" id="KW-1185">Reference proteome</keyword>
<dbReference type="SUPFAM" id="SSF111352">
    <property type="entry name" value="Ammonium transporter"/>
    <property type="match status" value="1"/>
</dbReference>
<dbReference type="InterPro" id="IPR002229">
    <property type="entry name" value="RhesusRHD"/>
</dbReference>
<evidence type="ECO:0000256" key="9">
    <source>
        <dbReference type="RuleBase" id="RU362002"/>
    </source>
</evidence>
<gene>
    <name evidence="11" type="ORF">LX16_0525</name>
</gene>
<evidence type="ECO:0000313" key="11">
    <source>
        <dbReference type="EMBL" id="TWJ14833.1"/>
    </source>
</evidence>
<keyword evidence="6 9" id="KW-0472">Membrane</keyword>
<feature type="transmembrane region" description="Helical" evidence="9">
    <location>
        <begin position="95"/>
        <end position="117"/>
    </location>
</feature>
<keyword evidence="4 9" id="KW-0812">Transmembrane</keyword>
<dbReference type="AlphaFoldDB" id="A0A562VAF3"/>
<evidence type="ECO:0000313" key="12">
    <source>
        <dbReference type="Proteomes" id="UP000321617"/>
    </source>
</evidence>
<dbReference type="PANTHER" id="PTHR43029:SF10">
    <property type="entry name" value="AMMONIUM TRANSPORTER MEP2"/>
    <property type="match status" value="1"/>
</dbReference>
<dbReference type="InterPro" id="IPR029020">
    <property type="entry name" value="Ammonium/urea_transptr"/>
</dbReference>
<organism evidence="11 12">
    <name type="scientific">Stackebrandtia albiflava</name>
    <dbReference type="NCBI Taxonomy" id="406432"/>
    <lineage>
        <taxon>Bacteria</taxon>
        <taxon>Bacillati</taxon>
        <taxon>Actinomycetota</taxon>
        <taxon>Actinomycetes</taxon>
        <taxon>Glycomycetales</taxon>
        <taxon>Glycomycetaceae</taxon>
        <taxon>Stackebrandtia</taxon>
    </lineage>
</organism>
<dbReference type="PANTHER" id="PTHR43029">
    <property type="entry name" value="AMMONIUM TRANSPORTER MEP2"/>
    <property type="match status" value="1"/>
</dbReference>
<name>A0A562VAF3_9ACTN</name>
<keyword evidence="5 9" id="KW-1133">Transmembrane helix</keyword>
<feature type="transmembrane region" description="Helical" evidence="9">
    <location>
        <begin position="12"/>
        <end position="33"/>
    </location>
</feature>
<dbReference type="Pfam" id="PF00909">
    <property type="entry name" value="Ammonium_transp"/>
    <property type="match status" value="1"/>
</dbReference>
<feature type="transmembrane region" description="Helical" evidence="9">
    <location>
        <begin position="45"/>
        <end position="65"/>
    </location>
</feature>
<dbReference type="PROSITE" id="PS01219">
    <property type="entry name" value="AMMONIUM_TRANSP"/>
    <property type="match status" value="1"/>
</dbReference>
<reference evidence="11 12" key="1">
    <citation type="journal article" date="2013" name="Stand. Genomic Sci.">
        <title>Genomic Encyclopedia of Type Strains, Phase I: The one thousand microbial genomes (KMG-I) project.</title>
        <authorList>
            <person name="Kyrpides N.C."/>
            <person name="Woyke T."/>
            <person name="Eisen J.A."/>
            <person name="Garrity G."/>
            <person name="Lilburn T.G."/>
            <person name="Beck B.J."/>
            <person name="Whitman W.B."/>
            <person name="Hugenholtz P."/>
            <person name="Klenk H.P."/>
        </authorList>
    </citation>
    <scope>NUCLEOTIDE SEQUENCE [LARGE SCALE GENOMIC DNA]</scope>
    <source>
        <strain evidence="11 12">DSM 45044</strain>
    </source>
</reference>
<comment type="caution">
    <text evidence="11">The sequence shown here is derived from an EMBL/GenBank/DDBJ whole genome shotgun (WGS) entry which is preliminary data.</text>
</comment>
<proteinExistence type="inferred from homology"/>